<reference evidence="3" key="1">
    <citation type="journal article" date="2023" name="Mol. Biol. Evol.">
        <title>Third-Generation Sequencing Reveals the Adaptive Role of the Epigenome in Three Deep-Sea Polychaetes.</title>
        <authorList>
            <person name="Perez M."/>
            <person name="Aroh O."/>
            <person name="Sun Y."/>
            <person name="Lan Y."/>
            <person name="Juniper S.K."/>
            <person name="Young C.R."/>
            <person name="Angers B."/>
            <person name="Qian P.Y."/>
        </authorList>
    </citation>
    <scope>NUCLEOTIDE SEQUENCE</scope>
    <source>
        <strain evidence="3">P08H-3</strain>
    </source>
</reference>
<dbReference type="PROSITE" id="PS50041">
    <property type="entry name" value="C_TYPE_LECTIN_2"/>
    <property type="match status" value="1"/>
</dbReference>
<feature type="chain" id="PRO_5042223929" description="C-type lectin domain-containing protein" evidence="1">
    <location>
        <begin position="25"/>
        <end position="263"/>
    </location>
</feature>
<evidence type="ECO:0000259" key="2">
    <source>
        <dbReference type="PROSITE" id="PS50041"/>
    </source>
</evidence>
<dbReference type="Gene3D" id="3.10.100.10">
    <property type="entry name" value="Mannose-Binding Protein A, subunit A"/>
    <property type="match status" value="1"/>
</dbReference>
<feature type="signal peptide" evidence="1">
    <location>
        <begin position="1"/>
        <end position="24"/>
    </location>
</feature>
<dbReference type="InterPro" id="IPR001304">
    <property type="entry name" value="C-type_lectin-like"/>
</dbReference>
<feature type="domain" description="C-type lectin" evidence="2">
    <location>
        <begin position="54"/>
        <end position="170"/>
    </location>
</feature>
<keyword evidence="1" id="KW-0732">Signal</keyword>
<dbReference type="InterPro" id="IPR016186">
    <property type="entry name" value="C-type_lectin-like/link_sf"/>
</dbReference>
<dbReference type="Proteomes" id="UP001208570">
    <property type="component" value="Unassembled WGS sequence"/>
</dbReference>
<keyword evidence="4" id="KW-1185">Reference proteome</keyword>
<evidence type="ECO:0000313" key="4">
    <source>
        <dbReference type="Proteomes" id="UP001208570"/>
    </source>
</evidence>
<gene>
    <name evidence="3" type="ORF">LSH36_5g05019</name>
</gene>
<dbReference type="Pfam" id="PF00059">
    <property type="entry name" value="Lectin_C"/>
    <property type="match status" value="1"/>
</dbReference>
<comment type="caution">
    <text evidence="3">The sequence shown here is derived from an EMBL/GenBank/DDBJ whole genome shotgun (WGS) entry which is preliminary data.</text>
</comment>
<dbReference type="SUPFAM" id="SSF56436">
    <property type="entry name" value="C-type lectin-like"/>
    <property type="match status" value="1"/>
</dbReference>
<name>A0AAD9KEQ9_9ANNE</name>
<proteinExistence type="predicted"/>
<dbReference type="EMBL" id="JAODUP010000005">
    <property type="protein sequence ID" value="KAK2169981.1"/>
    <property type="molecule type" value="Genomic_DNA"/>
</dbReference>
<sequence>MALCKVVNMSVFQLFILTVSVTLTSFINPCPDQYQGADFSTRSLEQIEKIAVTYYNFSTRITWCDGFAFCKSKGQVMVNIKDKKKLEYLKNASRTIRTSSGAWVGSRRIDNGVRGVTETSLYDTNGIDFSQDDRFSPVIFSNWFNHHPKDEDCMNIKFDDQLSWYSSNCEVSDLKAVLCEEGHRRLEHPDCDSVVVLDNTNYISADGIPADFLLDTDKRIRSKPSGNDCEDARDDTAVIYCQIKKYELTDNTLIVDNIIYNRS</sequence>
<organism evidence="3 4">
    <name type="scientific">Paralvinella palmiformis</name>
    <dbReference type="NCBI Taxonomy" id="53620"/>
    <lineage>
        <taxon>Eukaryota</taxon>
        <taxon>Metazoa</taxon>
        <taxon>Spiralia</taxon>
        <taxon>Lophotrochozoa</taxon>
        <taxon>Annelida</taxon>
        <taxon>Polychaeta</taxon>
        <taxon>Sedentaria</taxon>
        <taxon>Canalipalpata</taxon>
        <taxon>Terebellida</taxon>
        <taxon>Terebelliformia</taxon>
        <taxon>Alvinellidae</taxon>
        <taxon>Paralvinella</taxon>
    </lineage>
</organism>
<dbReference type="InterPro" id="IPR016187">
    <property type="entry name" value="CTDL_fold"/>
</dbReference>
<dbReference type="AlphaFoldDB" id="A0AAD9KEQ9"/>
<accession>A0AAD9KEQ9</accession>
<evidence type="ECO:0000313" key="3">
    <source>
        <dbReference type="EMBL" id="KAK2169981.1"/>
    </source>
</evidence>
<protein>
    <recommendedName>
        <fullName evidence="2">C-type lectin domain-containing protein</fullName>
    </recommendedName>
</protein>
<evidence type="ECO:0000256" key="1">
    <source>
        <dbReference type="SAM" id="SignalP"/>
    </source>
</evidence>